<proteinExistence type="predicted"/>
<evidence type="ECO:0000256" key="9">
    <source>
        <dbReference type="ARBA" id="ARBA00023136"/>
    </source>
</evidence>
<keyword evidence="5 11" id="KW-0812">Transmembrane</keyword>
<keyword evidence="10" id="KW-0407">Ion channel</keyword>
<dbReference type="InterPro" id="IPR006202">
    <property type="entry name" value="Neur_chan_lig-bd"/>
</dbReference>
<accession>A0AAD9R3B1</accession>
<keyword evidence="7 11" id="KW-1133">Transmembrane helix</keyword>
<dbReference type="PANTHER" id="PTHR18945">
    <property type="entry name" value="NEUROTRANSMITTER GATED ION CHANNEL"/>
    <property type="match status" value="1"/>
</dbReference>
<dbReference type="Proteomes" id="UP001249851">
    <property type="component" value="Unassembled WGS sequence"/>
</dbReference>
<reference evidence="14" key="1">
    <citation type="journal article" date="2023" name="G3 (Bethesda)">
        <title>Whole genome assembly and annotation of the endangered Caribbean coral Acropora cervicornis.</title>
        <authorList>
            <person name="Selwyn J.D."/>
            <person name="Vollmer S.V."/>
        </authorList>
    </citation>
    <scope>NUCLEOTIDE SEQUENCE</scope>
    <source>
        <strain evidence="14">K2</strain>
    </source>
</reference>
<gene>
    <name evidence="14" type="ORF">P5673_002496</name>
</gene>
<dbReference type="SUPFAM" id="SSF90112">
    <property type="entry name" value="Neurotransmitter-gated ion-channel transmembrane pore"/>
    <property type="match status" value="1"/>
</dbReference>
<dbReference type="GO" id="GO:0005230">
    <property type="term" value="F:extracellular ligand-gated monoatomic ion channel activity"/>
    <property type="evidence" value="ECO:0007669"/>
    <property type="project" value="InterPro"/>
</dbReference>
<keyword evidence="9 11" id="KW-0472">Membrane</keyword>
<dbReference type="EMBL" id="JARQWQ010000004">
    <property type="protein sequence ID" value="KAK2572276.1"/>
    <property type="molecule type" value="Genomic_DNA"/>
</dbReference>
<dbReference type="SUPFAM" id="SSF63712">
    <property type="entry name" value="Nicotinic receptor ligand binding domain-like"/>
    <property type="match status" value="1"/>
</dbReference>
<evidence type="ECO:0000256" key="11">
    <source>
        <dbReference type="SAM" id="Phobius"/>
    </source>
</evidence>
<dbReference type="PRINTS" id="PR00253">
    <property type="entry name" value="GABAARECEPTR"/>
</dbReference>
<evidence type="ECO:0000256" key="10">
    <source>
        <dbReference type="ARBA" id="ARBA00023303"/>
    </source>
</evidence>
<keyword evidence="3" id="KW-0813">Transport</keyword>
<evidence type="ECO:0000256" key="8">
    <source>
        <dbReference type="ARBA" id="ARBA00023065"/>
    </source>
</evidence>
<evidence type="ECO:0000313" key="14">
    <source>
        <dbReference type="EMBL" id="KAK2572276.1"/>
    </source>
</evidence>
<evidence type="ECO:0000256" key="4">
    <source>
        <dbReference type="ARBA" id="ARBA00022475"/>
    </source>
</evidence>
<keyword evidence="15" id="KW-1185">Reference proteome</keyword>
<dbReference type="CDD" id="cd19049">
    <property type="entry name" value="LGIC_TM_anion"/>
    <property type="match status" value="1"/>
</dbReference>
<evidence type="ECO:0000256" key="3">
    <source>
        <dbReference type="ARBA" id="ARBA00022448"/>
    </source>
</evidence>
<dbReference type="AlphaFoldDB" id="A0AAD9R3B1"/>
<sequence>MKASPSDGSYAEVSKIINRKLKTYDKNVRPNDTGRPVEVLIEFKLMSFGKIREEDMDKVFNAALDPTKLGTAGIWTPDTYFRNVKSSKYHSVSRENMRLRISKDGSIYFNAYTVDDVVYNWKNKGPNSIEVFVTELAQYDLLNITTSKKASTNSKGSFDSLKATFALKRRTTYFIFQLFIPSGFVVFLSWLSFWVDRHAVPARISLVITCILSTMFLFQSASSSLPRISYLKAVDYYLITSFAFIVSCMVEYVCVLNVPDKSSALLRSHASLVPPQTPSQGANSMAEIMEQSYHANKDRPNGVAAGISLRKGAFLHENLSASRRKQRPLHQFVEGFPTPTYPPHFIDRHARKK</sequence>
<evidence type="ECO:0000256" key="2">
    <source>
        <dbReference type="ARBA" id="ARBA00004236"/>
    </source>
</evidence>
<protein>
    <submittedName>
        <fullName evidence="14">Gamma-aminobutyric acid receptor subunit alpha-6</fullName>
    </submittedName>
</protein>
<keyword evidence="4" id="KW-1003">Cell membrane</keyword>
<dbReference type="InterPro" id="IPR006028">
    <property type="entry name" value="GABAA/Glycine_rcpt"/>
</dbReference>
<reference evidence="14" key="2">
    <citation type="journal article" date="2023" name="Science">
        <title>Genomic signatures of disease resistance in endangered staghorn corals.</title>
        <authorList>
            <person name="Vollmer S.V."/>
            <person name="Selwyn J.D."/>
            <person name="Despard B.A."/>
            <person name="Roesel C.L."/>
        </authorList>
    </citation>
    <scope>NUCLEOTIDE SEQUENCE</scope>
    <source>
        <strain evidence="14">K2</strain>
    </source>
</reference>
<evidence type="ECO:0000256" key="7">
    <source>
        <dbReference type="ARBA" id="ARBA00022989"/>
    </source>
</evidence>
<dbReference type="InterPro" id="IPR006201">
    <property type="entry name" value="Neur_channel"/>
</dbReference>
<dbReference type="InterPro" id="IPR006029">
    <property type="entry name" value="Neurotrans-gated_channel_TM"/>
</dbReference>
<evidence type="ECO:0000259" key="12">
    <source>
        <dbReference type="Pfam" id="PF02931"/>
    </source>
</evidence>
<evidence type="ECO:0000256" key="6">
    <source>
        <dbReference type="ARBA" id="ARBA00022729"/>
    </source>
</evidence>
<dbReference type="GO" id="GO:0005886">
    <property type="term" value="C:plasma membrane"/>
    <property type="evidence" value="ECO:0007669"/>
    <property type="project" value="UniProtKB-SubCell"/>
</dbReference>
<evidence type="ECO:0000256" key="5">
    <source>
        <dbReference type="ARBA" id="ARBA00022692"/>
    </source>
</evidence>
<evidence type="ECO:0000259" key="13">
    <source>
        <dbReference type="Pfam" id="PF02932"/>
    </source>
</evidence>
<keyword evidence="8" id="KW-0406">Ion transport</keyword>
<dbReference type="GO" id="GO:0004888">
    <property type="term" value="F:transmembrane signaling receptor activity"/>
    <property type="evidence" value="ECO:0007669"/>
    <property type="project" value="InterPro"/>
</dbReference>
<comment type="subcellular location">
    <subcellularLocation>
        <location evidence="2">Cell membrane</location>
    </subcellularLocation>
    <subcellularLocation>
        <location evidence="1">Membrane</location>
        <topology evidence="1">Multi-pass membrane protein</topology>
    </subcellularLocation>
</comment>
<dbReference type="Pfam" id="PF02932">
    <property type="entry name" value="Neur_chan_memb"/>
    <property type="match status" value="1"/>
</dbReference>
<dbReference type="InterPro" id="IPR036734">
    <property type="entry name" value="Neur_chan_lig-bd_sf"/>
</dbReference>
<name>A0AAD9R3B1_ACRCE</name>
<keyword evidence="6" id="KW-0732">Signal</keyword>
<feature type="transmembrane region" description="Helical" evidence="11">
    <location>
        <begin position="172"/>
        <end position="194"/>
    </location>
</feature>
<feature type="transmembrane region" description="Helical" evidence="11">
    <location>
        <begin position="200"/>
        <end position="221"/>
    </location>
</feature>
<organism evidence="14 15">
    <name type="scientific">Acropora cervicornis</name>
    <name type="common">Staghorn coral</name>
    <dbReference type="NCBI Taxonomy" id="6130"/>
    <lineage>
        <taxon>Eukaryota</taxon>
        <taxon>Metazoa</taxon>
        <taxon>Cnidaria</taxon>
        <taxon>Anthozoa</taxon>
        <taxon>Hexacorallia</taxon>
        <taxon>Scleractinia</taxon>
        <taxon>Astrocoeniina</taxon>
        <taxon>Acroporidae</taxon>
        <taxon>Acropora</taxon>
    </lineage>
</organism>
<dbReference type="Pfam" id="PF02931">
    <property type="entry name" value="Neur_chan_LBD"/>
    <property type="match status" value="1"/>
</dbReference>
<dbReference type="InterPro" id="IPR036719">
    <property type="entry name" value="Neuro-gated_channel_TM_sf"/>
</dbReference>
<dbReference type="InterPro" id="IPR038050">
    <property type="entry name" value="Neuro_actylchol_rec"/>
</dbReference>
<evidence type="ECO:0000313" key="15">
    <source>
        <dbReference type="Proteomes" id="UP001249851"/>
    </source>
</evidence>
<evidence type="ECO:0000256" key="1">
    <source>
        <dbReference type="ARBA" id="ARBA00004141"/>
    </source>
</evidence>
<comment type="caution">
    <text evidence="14">The sequence shown here is derived from an EMBL/GenBank/DDBJ whole genome shotgun (WGS) entry which is preliminary data.</text>
</comment>
<feature type="domain" description="Neurotransmitter-gated ion-channel ligand-binding" evidence="12">
    <location>
        <begin position="68"/>
        <end position="110"/>
    </location>
</feature>
<dbReference type="Gene3D" id="1.20.58.390">
    <property type="entry name" value="Neurotransmitter-gated ion-channel transmembrane domain"/>
    <property type="match status" value="1"/>
</dbReference>
<feature type="domain" description="Neurotransmitter-gated ion-channel transmembrane" evidence="13">
    <location>
        <begin position="179"/>
        <end position="263"/>
    </location>
</feature>
<dbReference type="Gene3D" id="2.70.170.10">
    <property type="entry name" value="Neurotransmitter-gated ion-channel ligand-binding domain"/>
    <property type="match status" value="3"/>
</dbReference>
<feature type="transmembrane region" description="Helical" evidence="11">
    <location>
        <begin position="233"/>
        <end position="253"/>
    </location>
</feature>
<keyword evidence="14" id="KW-0675">Receptor</keyword>